<evidence type="ECO:0000313" key="3">
    <source>
        <dbReference type="EMBL" id="SPP99853.1"/>
    </source>
</evidence>
<dbReference type="Gene3D" id="3.40.50.2000">
    <property type="entry name" value="Glycogen Phosphorylase B"/>
    <property type="match status" value="2"/>
</dbReference>
<sequence>MPWKKGRFRIMSGALDQIDELTKEPKIAYFSMEIGVHNDIPTYSGGLGVLAGDTVRSAADLMLPMVAVTILCKKGYFTQEINDTGWQTELPFIWEPSKYMELLPHRATVQIDGREVSVQAWFYNVVSLTRGNIPVFFLDTDIPENQPEDREITAFLYGGDKAYRLKQEIVLGLGGVRMLHEMGFEIKKYHMNEGHASFLTLELMNRFKKPIEDVWDEKLVWDTRTVRSLCVFTTHTPVEAGHDKFPYDLVSQVMGEIIPFPVLKELAGRDNLNMTMLALNLSRYINGVAKKHGEVSQSMFPGYEIHAITNGVHSFTWTCQSFKKVFDEYLPGWANEPELFVRIGRVPDGRLWEAHMEAKRLLISLVKETTGVDLAPDILTIGFARRATAYKRADLLFRDISRLERIGEGKIQLVYAGKAHPHDEAGKKLIQNIFRYKELLKDKIKIVYLKNYNMETALKIVSGVDIWMNTPLRPLEASGTSGMKATHNGVMNFSVLDGWWIEGHIEGFTGWSIGPAPHELTPGADADARDSEDLYDKLGNTIIPIYYHDRHTWIRMMQNAIGKNAYYFNSHRMMRRYVTEAYIR</sequence>
<dbReference type="AlphaFoldDB" id="A0A2U3QEL2"/>
<dbReference type="InterPro" id="IPR052182">
    <property type="entry name" value="Glycogen/Maltodextrin_Phosph"/>
</dbReference>
<evidence type="ECO:0000256" key="2">
    <source>
        <dbReference type="PIRSR" id="PIRSR000460-1"/>
    </source>
</evidence>
<dbReference type="EMBL" id="OUUY01000027">
    <property type="protein sequence ID" value="SPP99853.1"/>
    <property type="molecule type" value="Genomic_DNA"/>
</dbReference>
<proteinExistence type="inferred from homology"/>
<keyword evidence="4" id="KW-1185">Reference proteome</keyword>
<dbReference type="GO" id="GO:0030170">
    <property type="term" value="F:pyridoxal phosphate binding"/>
    <property type="evidence" value="ECO:0007669"/>
    <property type="project" value="InterPro"/>
</dbReference>
<keyword evidence="2" id="KW-0663">Pyridoxal phosphate</keyword>
<reference evidence="4" key="1">
    <citation type="submission" date="2018-03" db="EMBL/GenBank/DDBJ databases">
        <authorList>
            <person name="Zecchin S."/>
        </authorList>
    </citation>
    <scope>NUCLEOTIDE SEQUENCE [LARGE SCALE GENOMIC DNA]</scope>
</reference>
<protein>
    <submittedName>
        <fullName evidence="3">Glycogen phosphorylase</fullName>
    </submittedName>
</protein>
<evidence type="ECO:0000313" key="4">
    <source>
        <dbReference type="Proteomes" id="UP000245125"/>
    </source>
</evidence>
<dbReference type="GO" id="GO:0008184">
    <property type="term" value="F:glycogen phosphorylase activity"/>
    <property type="evidence" value="ECO:0007669"/>
    <property type="project" value="InterPro"/>
</dbReference>
<feature type="modified residue" description="N6-(pyridoxal phosphate)lysine" evidence="2">
    <location>
        <position position="484"/>
    </location>
</feature>
<dbReference type="InterPro" id="IPR011834">
    <property type="entry name" value="Agluc_phsphrylas"/>
</dbReference>
<dbReference type="SUPFAM" id="SSF53756">
    <property type="entry name" value="UDP-Glycosyltransferase/glycogen phosphorylase"/>
    <property type="match status" value="1"/>
</dbReference>
<dbReference type="PIRSF" id="PIRSF000460">
    <property type="entry name" value="Pprylas_GlgP"/>
    <property type="match status" value="1"/>
</dbReference>
<dbReference type="Proteomes" id="UP000245125">
    <property type="component" value="Unassembled WGS sequence"/>
</dbReference>
<accession>A0A2U3QEL2</accession>
<dbReference type="Pfam" id="PF00343">
    <property type="entry name" value="Phosphorylase"/>
    <property type="match status" value="1"/>
</dbReference>
<dbReference type="NCBIfam" id="TIGR02094">
    <property type="entry name" value="more_P_ylases"/>
    <property type="match status" value="1"/>
</dbReference>
<dbReference type="PANTHER" id="PTHR42655:SF1">
    <property type="entry name" value="GLYCOGEN PHOSPHORYLASE"/>
    <property type="match status" value="1"/>
</dbReference>
<organism evidence="3 4">
    <name type="scientific">Candidatus Sulfobium mesophilum</name>
    <dbReference type="NCBI Taxonomy" id="2016548"/>
    <lineage>
        <taxon>Bacteria</taxon>
        <taxon>Pseudomonadati</taxon>
        <taxon>Nitrospirota</taxon>
        <taxon>Nitrospiria</taxon>
        <taxon>Nitrospirales</taxon>
        <taxon>Nitrospiraceae</taxon>
        <taxon>Candidatus Sulfobium</taxon>
    </lineage>
</organism>
<gene>
    <name evidence="3" type="ORF">NBG4_1220002</name>
</gene>
<evidence type="ECO:0000256" key="1">
    <source>
        <dbReference type="ARBA" id="ARBA00006047"/>
    </source>
</evidence>
<dbReference type="PANTHER" id="PTHR42655">
    <property type="entry name" value="GLYCOGEN PHOSPHORYLASE"/>
    <property type="match status" value="1"/>
</dbReference>
<dbReference type="GO" id="GO:0005975">
    <property type="term" value="P:carbohydrate metabolic process"/>
    <property type="evidence" value="ECO:0007669"/>
    <property type="project" value="InterPro"/>
</dbReference>
<name>A0A2U3QEL2_9BACT</name>
<comment type="similarity">
    <text evidence="1">Belongs to the glycogen phosphorylase family.</text>
</comment>
<dbReference type="InterPro" id="IPR000811">
    <property type="entry name" value="Glyco_trans_35"/>
</dbReference>